<evidence type="ECO:0000313" key="3">
    <source>
        <dbReference type="Proteomes" id="UP000198372"/>
    </source>
</evidence>
<dbReference type="PANTHER" id="PTHR28031:SF1">
    <property type="entry name" value="PROLINE-RICH PROTEIN HUA1"/>
    <property type="match status" value="1"/>
</dbReference>
<gene>
    <name evidence="2" type="ORF">BQ2448_7215</name>
</gene>
<dbReference type="OrthoDB" id="2405700at2759"/>
<protein>
    <submittedName>
        <fullName evidence="2">BQ2448_7215 protein</fullName>
    </submittedName>
</protein>
<accession>A0A238FKG5</accession>
<sequence length="233" mass="24411">MSSTTTAPPPLPPRVQQDSESLASSDVPDEPPKYAPTTIATAGQPLLRNGQILVFPIGKDVCPKCHNTGYKPFVGTGGDDPNHPCRNCWKKYGRPFSGAIQIAALSTPTPTNYQRPLRPQPVHRPPTAAQFGGYPGAVYHGQEGGRPVMQGQGVYGGGGGGGASMGMGYNGVAPSQIHVTHQPPMGGGAIVLRPGDPRLGGMRCYRCGGDGTTWGILFQDETCDLCKGVGRVF</sequence>
<organism evidence="2 3">
    <name type="scientific">Microbotryum intermedium</name>
    <dbReference type="NCBI Taxonomy" id="269621"/>
    <lineage>
        <taxon>Eukaryota</taxon>
        <taxon>Fungi</taxon>
        <taxon>Dikarya</taxon>
        <taxon>Basidiomycota</taxon>
        <taxon>Pucciniomycotina</taxon>
        <taxon>Microbotryomycetes</taxon>
        <taxon>Microbotryales</taxon>
        <taxon>Microbotryaceae</taxon>
        <taxon>Microbotryum</taxon>
    </lineage>
</organism>
<reference evidence="3" key="1">
    <citation type="submission" date="2016-09" db="EMBL/GenBank/DDBJ databases">
        <authorList>
            <person name="Jeantristanb JTB J.-T."/>
            <person name="Ricardo R."/>
        </authorList>
    </citation>
    <scope>NUCLEOTIDE SEQUENCE [LARGE SCALE GENOMIC DNA]</scope>
</reference>
<dbReference type="GO" id="GO:0005737">
    <property type="term" value="C:cytoplasm"/>
    <property type="evidence" value="ECO:0007669"/>
    <property type="project" value="TreeGrafter"/>
</dbReference>
<feature type="region of interest" description="Disordered" evidence="1">
    <location>
        <begin position="1"/>
        <end position="36"/>
    </location>
</feature>
<dbReference type="AlphaFoldDB" id="A0A238FKG5"/>
<dbReference type="InterPro" id="IPR038910">
    <property type="entry name" value="Hua1-like"/>
</dbReference>
<name>A0A238FKG5_9BASI</name>
<dbReference type="STRING" id="269621.A0A238FKG5"/>
<dbReference type="PANTHER" id="PTHR28031">
    <property type="entry name" value="PROLINE-RICH PROTEIN HUA1"/>
    <property type="match status" value="1"/>
</dbReference>
<proteinExistence type="predicted"/>
<keyword evidence="3" id="KW-1185">Reference proteome</keyword>
<evidence type="ECO:0000313" key="2">
    <source>
        <dbReference type="EMBL" id="SCV73289.1"/>
    </source>
</evidence>
<evidence type="ECO:0000256" key="1">
    <source>
        <dbReference type="SAM" id="MobiDB-lite"/>
    </source>
</evidence>
<dbReference type="EMBL" id="FMSP01000018">
    <property type="protein sequence ID" value="SCV73289.1"/>
    <property type="molecule type" value="Genomic_DNA"/>
</dbReference>
<dbReference type="Proteomes" id="UP000198372">
    <property type="component" value="Unassembled WGS sequence"/>
</dbReference>